<feature type="compositionally biased region" description="Basic residues" evidence="1">
    <location>
        <begin position="143"/>
        <end position="159"/>
    </location>
</feature>
<organism evidence="2 3">
    <name type="scientific">Flemingia macrophylla</name>
    <dbReference type="NCBI Taxonomy" id="520843"/>
    <lineage>
        <taxon>Eukaryota</taxon>
        <taxon>Viridiplantae</taxon>
        <taxon>Streptophyta</taxon>
        <taxon>Embryophyta</taxon>
        <taxon>Tracheophyta</taxon>
        <taxon>Spermatophyta</taxon>
        <taxon>Magnoliopsida</taxon>
        <taxon>eudicotyledons</taxon>
        <taxon>Gunneridae</taxon>
        <taxon>Pentapetalae</taxon>
        <taxon>rosids</taxon>
        <taxon>fabids</taxon>
        <taxon>Fabales</taxon>
        <taxon>Fabaceae</taxon>
        <taxon>Papilionoideae</taxon>
        <taxon>50 kb inversion clade</taxon>
        <taxon>NPAAA clade</taxon>
        <taxon>indigoferoid/millettioid clade</taxon>
        <taxon>Phaseoleae</taxon>
        <taxon>Flemingia</taxon>
    </lineage>
</organism>
<reference evidence="2 3" key="1">
    <citation type="submission" date="2024-08" db="EMBL/GenBank/DDBJ databases">
        <title>Insights into the chromosomal genome structure of Flemingia macrophylla.</title>
        <authorList>
            <person name="Ding Y."/>
            <person name="Zhao Y."/>
            <person name="Bi W."/>
            <person name="Wu M."/>
            <person name="Zhao G."/>
            <person name="Gong Y."/>
            <person name="Li W."/>
            <person name="Zhang P."/>
        </authorList>
    </citation>
    <scope>NUCLEOTIDE SEQUENCE [LARGE SCALE GENOMIC DNA]</scope>
    <source>
        <strain evidence="2">DYQJB</strain>
        <tissue evidence="2">Leaf</tissue>
    </source>
</reference>
<dbReference type="EMBL" id="JBGMDY010000006">
    <property type="protein sequence ID" value="KAL2329908.1"/>
    <property type="molecule type" value="Genomic_DNA"/>
</dbReference>
<evidence type="ECO:0000313" key="3">
    <source>
        <dbReference type="Proteomes" id="UP001603857"/>
    </source>
</evidence>
<comment type="caution">
    <text evidence="2">The sequence shown here is derived from an EMBL/GenBank/DDBJ whole genome shotgun (WGS) entry which is preliminary data.</text>
</comment>
<feature type="compositionally biased region" description="Pro residues" evidence="1">
    <location>
        <begin position="200"/>
        <end position="209"/>
    </location>
</feature>
<keyword evidence="3" id="KW-1185">Reference proteome</keyword>
<sequence>MSSSESSTPTLIDVYCNKCVIDDEDLLKLQWKDMTLVFLWPVSRVRGAFPESITQLSSIPTSCSVKNAKAIATLIELSIPNPFSWLLPSSFLARAWAWLHCLEACMFLHVVKIPPPLKKNLPPNILSEASSERIPSMPLRLESHRRHAPPGPGPRKKPINPRLESHQSPPQVRESHQPPTPSGGISDQHPPLRRIRRTPPAIPSNAPLP</sequence>
<accession>A0ABD1M294</accession>
<proteinExistence type="predicted"/>
<protein>
    <submittedName>
        <fullName evidence="2">Uncharacterized protein</fullName>
    </submittedName>
</protein>
<dbReference type="Proteomes" id="UP001603857">
    <property type="component" value="Unassembled WGS sequence"/>
</dbReference>
<gene>
    <name evidence="2" type="ORF">Fmac_017489</name>
</gene>
<evidence type="ECO:0000313" key="2">
    <source>
        <dbReference type="EMBL" id="KAL2329908.1"/>
    </source>
</evidence>
<feature type="region of interest" description="Disordered" evidence="1">
    <location>
        <begin position="143"/>
        <end position="209"/>
    </location>
</feature>
<name>A0ABD1M294_9FABA</name>
<dbReference type="AlphaFoldDB" id="A0ABD1M294"/>
<evidence type="ECO:0000256" key="1">
    <source>
        <dbReference type="SAM" id="MobiDB-lite"/>
    </source>
</evidence>